<comment type="caution">
    <text evidence="4">The sequence shown here is derived from an EMBL/GenBank/DDBJ whole genome shotgun (WGS) entry which is preliminary data.</text>
</comment>
<evidence type="ECO:0000313" key="4">
    <source>
        <dbReference type="EMBL" id="PDX59339.1"/>
    </source>
</evidence>
<comment type="similarity">
    <text evidence="1">Belongs to the nitroreductase family.</text>
</comment>
<keyword evidence="5" id="KW-1185">Reference proteome</keyword>
<name>A0A2A6ZD94_9FIRM</name>
<evidence type="ECO:0000256" key="2">
    <source>
        <dbReference type="ARBA" id="ARBA00023002"/>
    </source>
</evidence>
<dbReference type="GO" id="GO:0016491">
    <property type="term" value="F:oxidoreductase activity"/>
    <property type="evidence" value="ECO:0007669"/>
    <property type="project" value="UniProtKB-KW"/>
</dbReference>
<organism evidence="4 5">
    <name type="scientific">Faecalibacterium langellae</name>
    <dbReference type="NCBI Taxonomy" id="3435293"/>
    <lineage>
        <taxon>Bacteria</taxon>
        <taxon>Bacillati</taxon>
        <taxon>Bacillota</taxon>
        <taxon>Clostridia</taxon>
        <taxon>Eubacteriales</taxon>
        <taxon>Oscillospiraceae</taxon>
        <taxon>Faecalibacterium</taxon>
    </lineage>
</organism>
<dbReference type="EMBL" id="NMTQ01000020">
    <property type="protein sequence ID" value="PDX59339.1"/>
    <property type="molecule type" value="Genomic_DNA"/>
</dbReference>
<reference evidence="4 5" key="1">
    <citation type="journal article" date="2017" name="Front. Microbiol.">
        <title>New Insights into the Diversity of the Genus Faecalibacterium.</title>
        <authorList>
            <person name="Benevides L."/>
            <person name="Burman S."/>
            <person name="Martin R."/>
            <person name="Robert V."/>
            <person name="Thomas M."/>
            <person name="Miquel S."/>
            <person name="Chain F."/>
            <person name="Sokol H."/>
            <person name="Bermudez-Humaran L.G."/>
            <person name="Morrison M."/>
            <person name="Langella P."/>
            <person name="Azevedo V.A."/>
            <person name="Chatel J.M."/>
            <person name="Soares S."/>
        </authorList>
    </citation>
    <scope>NUCLEOTIDE SEQUENCE [LARGE SCALE GENOMIC DNA]</scope>
    <source>
        <strain evidence="5">CNCM I-4540</strain>
    </source>
</reference>
<protein>
    <submittedName>
        <fullName evidence="4">Diguanylate cyclase</fullName>
    </submittedName>
</protein>
<sequence>MTNETLETIKSRRSCRAYKPEQITDEELNAVLEAGTYAASAMGRQSAKIVVVQDAATRAQLTRMNAAVMGKDTDPMYGAPTILVVLADAGSKNAVQDGSLVMGNLMLAAASLGLGSCWINRAKEEFETEEGKALLRQWGIEGDWVGIGHCILGYPAADPKPAAPRKPDYIVKV</sequence>
<feature type="domain" description="Nitroreductase" evidence="3">
    <location>
        <begin position="9"/>
        <end position="154"/>
    </location>
</feature>
<dbReference type="Gene3D" id="3.40.109.10">
    <property type="entry name" value="NADH Oxidase"/>
    <property type="match status" value="1"/>
</dbReference>
<keyword evidence="2" id="KW-0560">Oxidoreductase</keyword>
<dbReference type="CDD" id="cd02136">
    <property type="entry name" value="PnbA_NfnB-like"/>
    <property type="match status" value="1"/>
</dbReference>
<dbReference type="Proteomes" id="UP000220752">
    <property type="component" value="Unassembled WGS sequence"/>
</dbReference>
<dbReference type="PANTHER" id="PTHR43673">
    <property type="entry name" value="NAD(P)H NITROREDUCTASE YDGI-RELATED"/>
    <property type="match status" value="1"/>
</dbReference>
<evidence type="ECO:0000259" key="3">
    <source>
        <dbReference type="Pfam" id="PF00881"/>
    </source>
</evidence>
<dbReference type="PANTHER" id="PTHR43673:SF10">
    <property type="entry name" value="NADH DEHYDROGENASE_NAD(P)H NITROREDUCTASE XCC3605-RELATED"/>
    <property type="match status" value="1"/>
</dbReference>
<proteinExistence type="inferred from homology"/>
<evidence type="ECO:0000313" key="5">
    <source>
        <dbReference type="Proteomes" id="UP000220752"/>
    </source>
</evidence>
<dbReference type="SUPFAM" id="SSF55469">
    <property type="entry name" value="FMN-dependent nitroreductase-like"/>
    <property type="match status" value="1"/>
</dbReference>
<dbReference type="InterPro" id="IPR029479">
    <property type="entry name" value="Nitroreductase"/>
</dbReference>
<evidence type="ECO:0000256" key="1">
    <source>
        <dbReference type="ARBA" id="ARBA00007118"/>
    </source>
</evidence>
<gene>
    <name evidence="4" type="ORF">CGS46_05065</name>
</gene>
<dbReference type="InterPro" id="IPR000415">
    <property type="entry name" value="Nitroreductase-like"/>
</dbReference>
<dbReference type="AlphaFoldDB" id="A0A2A6ZD94"/>
<dbReference type="Pfam" id="PF00881">
    <property type="entry name" value="Nitroreductase"/>
    <property type="match status" value="1"/>
</dbReference>
<accession>A0A2A6ZD94</accession>